<evidence type="ECO:0000256" key="3">
    <source>
        <dbReference type="ARBA" id="ARBA00006288"/>
    </source>
</evidence>
<comment type="subcellular location">
    <subcellularLocation>
        <location evidence="2">Peroxisome</location>
    </subcellularLocation>
</comment>
<dbReference type="InterPro" id="IPR046373">
    <property type="entry name" value="Acyl-CoA_Oxase/DH_mid-dom_sf"/>
</dbReference>
<organism evidence="15 16">
    <name type="scientific">Saccharopolyspora rhizosphaerae</name>
    <dbReference type="NCBI Taxonomy" id="2492662"/>
    <lineage>
        <taxon>Bacteria</taxon>
        <taxon>Bacillati</taxon>
        <taxon>Actinomycetota</taxon>
        <taxon>Actinomycetes</taxon>
        <taxon>Pseudonocardiales</taxon>
        <taxon>Pseudonocardiaceae</taxon>
        <taxon>Saccharopolyspora</taxon>
    </lineage>
</organism>
<evidence type="ECO:0000256" key="9">
    <source>
        <dbReference type="ARBA" id="ARBA00023098"/>
    </source>
</evidence>
<keyword evidence="7" id="KW-0276">Fatty acid metabolism</keyword>
<dbReference type="EC" id="1.3.3.6" evidence="4"/>
<evidence type="ECO:0000256" key="10">
    <source>
        <dbReference type="ARBA" id="ARBA00023140"/>
    </source>
</evidence>
<dbReference type="InterPro" id="IPR013786">
    <property type="entry name" value="AcylCoA_DH/ox_N"/>
</dbReference>
<dbReference type="EMBL" id="RSAA01000026">
    <property type="protein sequence ID" value="RRO13729.1"/>
    <property type="molecule type" value="Genomic_DNA"/>
</dbReference>
<dbReference type="GO" id="GO:0071949">
    <property type="term" value="F:FAD binding"/>
    <property type="evidence" value="ECO:0007669"/>
    <property type="project" value="InterPro"/>
</dbReference>
<name>A0A426JKL7_9PSEU</name>
<dbReference type="GO" id="GO:0033540">
    <property type="term" value="P:fatty acid beta-oxidation using acyl-CoA oxidase"/>
    <property type="evidence" value="ECO:0007669"/>
    <property type="project" value="TreeGrafter"/>
</dbReference>
<dbReference type="Proteomes" id="UP000274515">
    <property type="component" value="Unassembled WGS sequence"/>
</dbReference>
<evidence type="ECO:0000256" key="2">
    <source>
        <dbReference type="ARBA" id="ARBA00004275"/>
    </source>
</evidence>
<dbReference type="Pfam" id="PF02770">
    <property type="entry name" value="Acyl-CoA_dh_M"/>
    <property type="match status" value="1"/>
</dbReference>
<dbReference type="FunFam" id="1.20.140.10:FF:000007">
    <property type="entry name" value="Acyl-coenzyme A oxidase"/>
    <property type="match status" value="1"/>
</dbReference>
<evidence type="ECO:0000256" key="5">
    <source>
        <dbReference type="ARBA" id="ARBA00022630"/>
    </source>
</evidence>
<dbReference type="SUPFAM" id="SSF56645">
    <property type="entry name" value="Acyl-CoA dehydrogenase NM domain-like"/>
    <property type="match status" value="1"/>
</dbReference>
<comment type="similarity">
    <text evidence="3">Belongs to the acyl-CoA oxidase family.</text>
</comment>
<comment type="caution">
    <text evidence="15">The sequence shown here is derived from an EMBL/GenBank/DDBJ whole genome shotgun (WGS) entry which is preliminary data.</text>
</comment>
<dbReference type="InterPro" id="IPR055060">
    <property type="entry name" value="ACOX_C_alpha1"/>
</dbReference>
<dbReference type="Gene3D" id="2.40.110.10">
    <property type="entry name" value="Butyryl-CoA Dehydrogenase, subunit A, domain 2"/>
    <property type="match status" value="1"/>
</dbReference>
<evidence type="ECO:0000259" key="13">
    <source>
        <dbReference type="Pfam" id="PF02771"/>
    </source>
</evidence>
<dbReference type="PANTHER" id="PTHR10909:SF382">
    <property type="entry name" value="ACYL-COENZYME A OXIDASE"/>
    <property type="match status" value="1"/>
</dbReference>
<dbReference type="InterPro" id="IPR037069">
    <property type="entry name" value="AcylCoA_DH/ox_N_sf"/>
</dbReference>
<evidence type="ECO:0000256" key="1">
    <source>
        <dbReference type="ARBA" id="ARBA00001974"/>
    </source>
</evidence>
<keyword evidence="6" id="KW-0274">FAD</keyword>
<dbReference type="InterPro" id="IPR006091">
    <property type="entry name" value="Acyl-CoA_Oxase/DH_mid-dom"/>
</dbReference>
<dbReference type="GO" id="GO:0003997">
    <property type="term" value="F:acyl-CoA oxidase activity"/>
    <property type="evidence" value="ECO:0007669"/>
    <property type="project" value="UniProtKB-EC"/>
</dbReference>
<evidence type="ECO:0000313" key="16">
    <source>
        <dbReference type="Proteomes" id="UP000274515"/>
    </source>
</evidence>
<feature type="domain" description="Acyl-CoA oxidase C-terminal" evidence="11">
    <location>
        <begin position="490"/>
        <end position="626"/>
    </location>
</feature>
<dbReference type="Pfam" id="PF02771">
    <property type="entry name" value="Acyl-CoA_dh_N"/>
    <property type="match status" value="1"/>
</dbReference>
<reference evidence="15 16" key="1">
    <citation type="submission" date="2018-11" db="EMBL/GenBank/DDBJ databases">
        <title>Saccharopolyspora rhizosphaerae sp. nov., an actinomycete isolated from rhizosphere soil in Thailand.</title>
        <authorList>
            <person name="Intra B."/>
            <person name="Euanorasetr J."/>
            <person name="Take A."/>
            <person name="Inahashi Y."/>
            <person name="Mori M."/>
            <person name="Panbangred W."/>
            <person name="Matsumoto A."/>
        </authorList>
    </citation>
    <scope>NUCLEOTIDE SEQUENCE [LARGE SCALE GENOMIC DNA]</scope>
    <source>
        <strain evidence="15 16">H219</strain>
    </source>
</reference>
<dbReference type="InterPro" id="IPR002655">
    <property type="entry name" value="Acyl-CoA_oxidase_C"/>
</dbReference>
<feature type="domain" description="Acyl-CoA oxidase C-alpha1" evidence="14">
    <location>
        <begin position="277"/>
        <end position="434"/>
    </location>
</feature>
<dbReference type="GO" id="GO:0005504">
    <property type="term" value="F:fatty acid binding"/>
    <property type="evidence" value="ECO:0007669"/>
    <property type="project" value="TreeGrafter"/>
</dbReference>
<dbReference type="FunFam" id="2.40.110.10:FF:000005">
    <property type="entry name" value="Acyl-coenzyme A oxidase"/>
    <property type="match status" value="1"/>
</dbReference>
<feature type="domain" description="Acyl-CoA dehydrogenase/oxidase N-terminal" evidence="13">
    <location>
        <begin position="22"/>
        <end position="128"/>
    </location>
</feature>
<comment type="cofactor">
    <cofactor evidence="1">
        <name>FAD</name>
        <dbReference type="ChEBI" id="CHEBI:57692"/>
    </cofactor>
</comment>
<dbReference type="AlphaFoldDB" id="A0A426JKL7"/>
<keyword evidence="10" id="KW-0576">Peroxisome</keyword>
<keyword evidence="9" id="KW-0443">Lipid metabolism</keyword>
<dbReference type="InterPro" id="IPR012258">
    <property type="entry name" value="Acyl-CoA_oxidase"/>
</dbReference>
<dbReference type="OrthoDB" id="1144545at2"/>
<dbReference type="InterPro" id="IPR009100">
    <property type="entry name" value="AcylCoA_DH/oxidase_NM_dom_sf"/>
</dbReference>
<keyword evidence="5" id="KW-0285">Flavoprotein</keyword>
<evidence type="ECO:0000259" key="12">
    <source>
        <dbReference type="Pfam" id="PF02770"/>
    </source>
</evidence>
<dbReference type="Gene3D" id="1.20.140.10">
    <property type="entry name" value="Butyryl-CoA Dehydrogenase, subunit A, domain 3"/>
    <property type="match status" value="2"/>
</dbReference>
<evidence type="ECO:0000256" key="8">
    <source>
        <dbReference type="ARBA" id="ARBA00023002"/>
    </source>
</evidence>
<proteinExistence type="inferred from homology"/>
<feature type="domain" description="Acyl-CoA oxidase/dehydrogenase middle" evidence="12">
    <location>
        <begin position="132"/>
        <end position="241"/>
    </location>
</feature>
<evidence type="ECO:0000256" key="7">
    <source>
        <dbReference type="ARBA" id="ARBA00022832"/>
    </source>
</evidence>
<gene>
    <name evidence="15" type="ORF">EIL87_22345</name>
</gene>
<dbReference type="InterPro" id="IPR036250">
    <property type="entry name" value="AcylCo_DH-like_C"/>
</dbReference>
<dbReference type="FunFam" id="1.20.140.10:FF:000010">
    <property type="entry name" value="Acyl-coenzyme A oxidase"/>
    <property type="match status" value="1"/>
</dbReference>
<evidence type="ECO:0000313" key="15">
    <source>
        <dbReference type="EMBL" id="RRO13729.1"/>
    </source>
</evidence>
<dbReference type="RefSeq" id="WP_125092552.1">
    <property type="nucleotide sequence ID" value="NZ_RSAA01000026.1"/>
</dbReference>
<protein>
    <recommendedName>
        <fullName evidence="4">acyl-CoA oxidase</fullName>
        <ecNumber evidence="4">1.3.3.6</ecNumber>
    </recommendedName>
</protein>
<dbReference type="Pfam" id="PF01756">
    <property type="entry name" value="ACOX"/>
    <property type="match status" value="1"/>
</dbReference>
<keyword evidence="8" id="KW-0560">Oxidoreductase</keyword>
<evidence type="ECO:0000259" key="11">
    <source>
        <dbReference type="Pfam" id="PF01756"/>
    </source>
</evidence>
<sequence>MTHPAFDAAELRTLLDGRWASVRERVRASLRDNDLANADDLDTESHRARTFEQLRLLAKSGVPELGFPVAQGGGGDQGGSVVSLELLCGNLSLMVKAGVQWGLFGGAVVALGTERHHERYLRDIMSAELPGCFAMTETGHGSDVQRLRTTATYDPATREFVVHTPHEAARKEYIGNAARDGRMAAVFAQLIVGGQSHGVHALLVPIRDEAGNACAGVRIEDCGRKAGLNGVDNGRLHFDQVRVPRENLLNRYGDVAEDGTYSSPIDSEGKRFFTMLGTLIRGRISVAGTAGAATKLALEIALRYADARRQFDKPGADEEVVVLDYLAHQRKLLPPLAKSFALHFAQEELVQALDEVQRSGDERTQRELESHAAGLKAVTTWHATHTIQACREACGGAGYISENQLAGLKADTDVFTTFEGDNTVLLQLVAKGLLTNYKDQFDDLGTLGLAKFVADQFVGAVIERSAAHSIVQRIIDASNKDDILDRGWQLKAFEDREEHVLDGLGRRLRKAGKDNAFEVFNSAQDHVLRAARVHIDRIVLEAFVAAVDRCQDPRNAELLDKLCDLYALSTIEEDKAWFLEHERISPRRAKAITRAVNTLCGEIRPHAVDLVEAFGIPRQWLTAPIATGAEEARQEAQIAHDKSNPLP</sequence>
<dbReference type="Pfam" id="PF22924">
    <property type="entry name" value="ACOX_C_alpha1"/>
    <property type="match status" value="1"/>
</dbReference>
<dbReference type="GO" id="GO:0055088">
    <property type="term" value="P:lipid homeostasis"/>
    <property type="evidence" value="ECO:0007669"/>
    <property type="project" value="TreeGrafter"/>
</dbReference>
<evidence type="ECO:0000256" key="6">
    <source>
        <dbReference type="ARBA" id="ARBA00022827"/>
    </source>
</evidence>
<dbReference type="PIRSF" id="PIRSF000168">
    <property type="entry name" value="Acyl-CoA_oxidase"/>
    <property type="match status" value="1"/>
</dbReference>
<evidence type="ECO:0000256" key="4">
    <source>
        <dbReference type="ARBA" id="ARBA00012870"/>
    </source>
</evidence>
<evidence type="ECO:0000259" key="14">
    <source>
        <dbReference type="Pfam" id="PF22924"/>
    </source>
</evidence>
<dbReference type="Gene3D" id="1.10.540.10">
    <property type="entry name" value="Acyl-CoA dehydrogenase/oxidase, N-terminal domain"/>
    <property type="match status" value="1"/>
</dbReference>
<accession>A0A426JKL7</accession>
<dbReference type="PANTHER" id="PTHR10909">
    <property type="entry name" value="ELECTRON TRANSPORT OXIDOREDUCTASE"/>
    <property type="match status" value="1"/>
</dbReference>
<keyword evidence="16" id="KW-1185">Reference proteome</keyword>
<dbReference type="SUPFAM" id="SSF47203">
    <property type="entry name" value="Acyl-CoA dehydrogenase C-terminal domain-like"/>
    <property type="match status" value="2"/>
</dbReference>